<dbReference type="Proteomes" id="UP000571950">
    <property type="component" value="Unassembled WGS sequence"/>
</dbReference>
<evidence type="ECO:0000259" key="4">
    <source>
        <dbReference type="Pfam" id="PF00669"/>
    </source>
</evidence>
<keyword evidence="2 3" id="KW-0975">Bacterial flagellum</keyword>
<sequence length="305" mass="30780">MTVIGTNISAMRANTASTSASNSLAASMERLSSGKRINSAKDDAAGLAIATKMTAQINGLQAAQRNANDGISLAQTAEAALGQISDLIQRVRELAVQSANGTMVDDDRKAINAEAGALLDQIDQIAKTTNFNGVNLLGGVTDLDGSGGATAVGTNVTIQTGTSASDTVAVTIENSSTAALGIKKSADNTPDTGTAWNASAGTGGKEIDLSTAANASAALTQLDSALTAVAANRAGLGASQNRLSATVNNIDATVTNLTEARSRIEDVDFSAETTQLAKAQILSQASTAMLAQANQTQQNVLKLIG</sequence>
<feature type="domain" description="Flagellin N-terminal" evidence="4">
    <location>
        <begin position="4"/>
        <end position="140"/>
    </location>
</feature>
<protein>
    <recommendedName>
        <fullName evidence="3">Flagellin</fullName>
    </recommendedName>
</protein>
<keyword evidence="6" id="KW-0282">Flagellum</keyword>
<gene>
    <name evidence="6" type="ORF">GGR43_000669</name>
</gene>
<dbReference type="InterPro" id="IPR001492">
    <property type="entry name" value="Flagellin"/>
</dbReference>
<keyword evidence="6" id="KW-0966">Cell projection</keyword>
<dbReference type="GO" id="GO:0009288">
    <property type="term" value="C:bacterial-type flagellum"/>
    <property type="evidence" value="ECO:0007669"/>
    <property type="project" value="UniProtKB-SubCell"/>
</dbReference>
<feature type="domain" description="Flagellin C-terminal" evidence="5">
    <location>
        <begin position="220"/>
        <end position="304"/>
    </location>
</feature>
<organism evidence="6 7">
    <name type="scientific">Sphingobium jiangsuense</name>
    <dbReference type="NCBI Taxonomy" id="870476"/>
    <lineage>
        <taxon>Bacteria</taxon>
        <taxon>Pseudomonadati</taxon>
        <taxon>Pseudomonadota</taxon>
        <taxon>Alphaproteobacteria</taxon>
        <taxon>Sphingomonadales</taxon>
        <taxon>Sphingomonadaceae</taxon>
        <taxon>Sphingobium</taxon>
    </lineage>
</organism>
<dbReference type="InterPro" id="IPR046358">
    <property type="entry name" value="Flagellin_C"/>
</dbReference>
<name>A0A7W6BLS4_9SPHN</name>
<dbReference type="Pfam" id="PF00700">
    <property type="entry name" value="Flagellin_C"/>
    <property type="match status" value="1"/>
</dbReference>
<comment type="caution">
    <text evidence="6">The sequence shown here is derived from an EMBL/GenBank/DDBJ whole genome shotgun (WGS) entry which is preliminary data.</text>
</comment>
<evidence type="ECO:0000259" key="5">
    <source>
        <dbReference type="Pfam" id="PF00700"/>
    </source>
</evidence>
<evidence type="ECO:0000313" key="6">
    <source>
        <dbReference type="EMBL" id="MBB3924968.1"/>
    </source>
</evidence>
<evidence type="ECO:0000256" key="1">
    <source>
        <dbReference type="ARBA" id="ARBA00005709"/>
    </source>
</evidence>
<evidence type="ECO:0000256" key="2">
    <source>
        <dbReference type="ARBA" id="ARBA00023143"/>
    </source>
</evidence>
<dbReference type="SUPFAM" id="SSF64518">
    <property type="entry name" value="Phase 1 flagellin"/>
    <property type="match status" value="1"/>
</dbReference>
<evidence type="ECO:0000313" key="7">
    <source>
        <dbReference type="Proteomes" id="UP000571950"/>
    </source>
</evidence>
<keyword evidence="6" id="KW-0969">Cilium</keyword>
<dbReference type="PRINTS" id="PR00207">
    <property type="entry name" value="FLAGELLIN"/>
</dbReference>
<dbReference type="GO" id="GO:0005576">
    <property type="term" value="C:extracellular region"/>
    <property type="evidence" value="ECO:0007669"/>
    <property type="project" value="UniProtKB-SubCell"/>
</dbReference>
<dbReference type="RefSeq" id="WP_188070534.1">
    <property type="nucleotide sequence ID" value="NZ_JACIDT010000002.1"/>
</dbReference>
<dbReference type="GO" id="GO:0005198">
    <property type="term" value="F:structural molecule activity"/>
    <property type="evidence" value="ECO:0007669"/>
    <property type="project" value="UniProtKB-UniRule"/>
</dbReference>
<evidence type="ECO:0000256" key="3">
    <source>
        <dbReference type="RuleBase" id="RU362073"/>
    </source>
</evidence>
<dbReference type="EMBL" id="JACIDT010000002">
    <property type="protein sequence ID" value="MBB3924968.1"/>
    <property type="molecule type" value="Genomic_DNA"/>
</dbReference>
<comment type="similarity">
    <text evidence="1 3">Belongs to the bacterial flagellin family.</text>
</comment>
<dbReference type="AlphaFoldDB" id="A0A7W6BLS4"/>
<comment type="subcellular location">
    <subcellularLocation>
        <location evidence="3">Secreted</location>
    </subcellularLocation>
    <subcellularLocation>
        <location evidence="3">Bacterial flagellum</location>
    </subcellularLocation>
</comment>
<keyword evidence="7" id="KW-1185">Reference proteome</keyword>
<comment type="function">
    <text evidence="3">Flagellin is the subunit protein which polymerizes to form the filaments of bacterial flagella.</text>
</comment>
<dbReference type="PANTHER" id="PTHR42792:SF2">
    <property type="entry name" value="FLAGELLIN"/>
    <property type="match status" value="1"/>
</dbReference>
<dbReference type="Pfam" id="PF00669">
    <property type="entry name" value="Flagellin_N"/>
    <property type="match status" value="1"/>
</dbReference>
<accession>A0A7W6BLS4</accession>
<dbReference type="Gene3D" id="1.20.1330.10">
    <property type="entry name" value="f41 fragment of flagellin, N-terminal domain"/>
    <property type="match status" value="1"/>
</dbReference>
<dbReference type="InterPro" id="IPR001029">
    <property type="entry name" value="Flagellin_N"/>
</dbReference>
<dbReference type="PANTHER" id="PTHR42792">
    <property type="entry name" value="FLAGELLIN"/>
    <property type="match status" value="1"/>
</dbReference>
<keyword evidence="3" id="KW-0964">Secreted</keyword>
<proteinExistence type="inferred from homology"/>
<reference evidence="6 7" key="1">
    <citation type="submission" date="2020-08" db="EMBL/GenBank/DDBJ databases">
        <title>Genomic Encyclopedia of Type Strains, Phase IV (KMG-IV): sequencing the most valuable type-strain genomes for metagenomic binning, comparative biology and taxonomic classification.</title>
        <authorList>
            <person name="Goeker M."/>
        </authorList>
    </citation>
    <scope>NUCLEOTIDE SEQUENCE [LARGE SCALE GENOMIC DNA]</scope>
    <source>
        <strain evidence="6 7">DSM 26189</strain>
    </source>
</reference>